<protein>
    <submittedName>
        <fullName evidence="2">Uncharacterized protein</fullName>
    </submittedName>
</protein>
<organism evidence="2 3">
    <name type="scientific">Colletotrichum zoysiae</name>
    <dbReference type="NCBI Taxonomy" id="1216348"/>
    <lineage>
        <taxon>Eukaryota</taxon>
        <taxon>Fungi</taxon>
        <taxon>Dikarya</taxon>
        <taxon>Ascomycota</taxon>
        <taxon>Pezizomycotina</taxon>
        <taxon>Sordariomycetes</taxon>
        <taxon>Hypocreomycetidae</taxon>
        <taxon>Glomerellales</taxon>
        <taxon>Glomerellaceae</taxon>
        <taxon>Colletotrichum</taxon>
        <taxon>Colletotrichum graminicola species complex</taxon>
    </lineage>
</organism>
<dbReference type="PANTHER" id="PTHR35394:SF5">
    <property type="entry name" value="DUF3176 DOMAIN-CONTAINING PROTEIN"/>
    <property type="match status" value="1"/>
</dbReference>
<dbReference type="Proteomes" id="UP001232148">
    <property type="component" value="Unassembled WGS sequence"/>
</dbReference>
<dbReference type="PANTHER" id="PTHR35394">
    <property type="entry name" value="DUF3176 DOMAIN-CONTAINING PROTEIN"/>
    <property type="match status" value="1"/>
</dbReference>
<evidence type="ECO:0000313" key="3">
    <source>
        <dbReference type="Proteomes" id="UP001232148"/>
    </source>
</evidence>
<dbReference type="AlphaFoldDB" id="A0AAD9M9J5"/>
<feature type="transmembrane region" description="Helical" evidence="1">
    <location>
        <begin position="54"/>
        <end position="71"/>
    </location>
</feature>
<evidence type="ECO:0000256" key="1">
    <source>
        <dbReference type="SAM" id="Phobius"/>
    </source>
</evidence>
<accession>A0AAD9M9J5</accession>
<keyword evidence="1" id="KW-0812">Transmembrane</keyword>
<keyword evidence="1" id="KW-1133">Transmembrane helix</keyword>
<reference evidence="2" key="1">
    <citation type="submission" date="2021-06" db="EMBL/GenBank/DDBJ databases">
        <title>Comparative genomics, transcriptomics and evolutionary studies reveal genomic signatures of adaptation to plant cell wall in hemibiotrophic fungi.</title>
        <authorList>
            <consortium name="DOE Joint Genome Institute"/>
            <person name="Baroncelli R."/>
            <person name="Diaz J.F."/>
            <person name="Benocci T."/>
            <person name="Peng M."/>
            <person name="Battaglia E."/>
            <person name="Haridas S."/>
            <person name="Andreopoulos W."/>
            <person name="Labutti K."/>
            <person name="Pangilinan J."/>
            <person name="Floch G.L."/>
            <person name="Makela M.R."/>
            <person name="Henrissat B."/>
            <person name="Grigoriev I.V."/>
            <person name="Crouch J.A."/>
            <person name="De Vries R.P."/>
            <person name="Sukno S.A."/>
            <person name="Thon M.R."/>
        </authorList>
    </citation>
    <scope>NUCLEOTIDE SEQUENCE</scope>
    <source>
        <strain evidence="2">MAFF235873</strain>
    </source>
</reference>
<dbReference type="EMBL" id="MU842817">
    <property type="protein sequence ID" value="KAK2034003.1"/>
    <property type="molecule type" value="Genomic_DNA"/>
</dbReference>
<dbReference type="InterPro" id="IPR021514">
    <property type="entry name" value="DUF3176"/>
</dbReference>
<name>A0AAD9M9J5_9PEZI</name>
<comment type="caution">
    <text evidence="2">The sequence shown here is derived from an EMBL/GenBank/DDBJ whole genome shotgun (WGS) entry which is preliminary data.</text>
</comment>
<evidence type="ECO:0000313" key="2">
    <source>
        <dbReference type="EMBL" id="KAK2034003.1"/>
    </source>
</evidence>
<gene>
    <name evidence="2" type="ORF">LX32DRAFT_724714</name>
</gene>
<dbReference type="Pfam" id="PF11374">
    <property type="entry name" value="DUF3176"/>
    <property type="match status" value="1"/>
</dbReference>
<keyword evidence="1" id="KW-0472">Membrane</keyword>
<sequence length="209" mass="23819">MSICPRQVLRKRMRVRRAGHDGAVDDDDDGEEGPPRPLPKHDYRAIYKWWNDEYRLVAVCILGAIALGIIFKKFDKRVVPQLHGNIDFDVIIVAMFTCVRVAMSGMVESSISQAAWIWVSESRQRRTNNMRAVLQDFKIYDEASRGLWGSLCLLWRLRGRHLACIGALIVVLTHGLEASSQQLYRYEGRPVVVKSHNDPPIPAPPRSDL</sequence>
<proteinExistence type="predicted"/>
<keyword evidence="3" id="KW-1185">Reference proteome</keyword>